<sequence>RGSVGRRERLRRRQREHFVGRRGELAVFEANLRRDPGADDYEFVFHVRGQAGVGKSTLVRRWRGQAEERGALCVLLADEMPGPVAVMTAIARDLSRQGAELREFDKRLETYWQRRREAESAALPGVDGEG</sequence>
<name>A0A646IKD4_9ACTN</name>
<evidence type="ECO:0000313" key="1">
    <source>
        <dbReference type="EMBL" id="MQS10667.1"/>
    </source>
</evidence>
<dbReference type="RefSeq" id="WP_153427631.1">
    <property type="nucleotide sequence ID" value="NZ_VJYJ02001818.1"/>
</dbReference>
<accession>A0A646IKD4</accession>
<feature type="non-terminal residue" evidence="1">
    <location>
        <position position="130"/>
    </location>
</feature>
<comment type="caution">
    <text evidence="1">The sequence shown here is derived from an EMBL/GenBank/DDBJ whole genome shotgun (WGS) entry which is preliminary data.</text>
</comment>
<dbReference type="AlphaFoldDB" id="A0A646IKD4"/>
<dbReference type="InterPro" id="IPR027417">
    <property type="entry name" value="P-loop_NTPase"/>
</dbReference>
<dbReference type="EMBL" id="VJYJ02001818">
    <property type="protein sequence ID" value="MQS10667.1"/>
    <property type="molecule type" value="Genomic_DNA"/>
</dbReference>
<reference evidence="1" key="1">
    <citation type="submission" date="2019-10" db="EMBL/GenBank/DDBJ databases">
        <title>Streptomyces sp. nov., a novel actinobacterium isolated from alkaline environment.</title>
        <authorList>
            <person name="Golinska P."/>
        </authorList>
    </citation>
    <scope>NUCLEOTIDE SEQUENCE</scope>
    <source>
        <strain evidence="1">IF17</strain>
    </source>
</reference>
<protein>
    <submittedName>
        <fullName evidence="1">AAA family ATPase</fullName>
    </submittedName>
</protein>
<dbReference type="Proteomes" id="UP000315516">
    <property type="component" value="Unassembled WGS sequence"/>
</dbReference>
<dbReference type="Gene3D" id="3.40.50.300">
    <property type="entry name" value="P-loop containing nucleotide triphosphate hydrolases"/>
    <property type="match status" value="1"/>
</dbReference>
<organism evidence="1">
    <name type="scientific">Streptomyces alkaliphilus</name>
    <dbReference type="NCBI Taxonomy" id="1472722"/>
    <lineage>
        <taxon>Bacteria</taxon>
        <taxon>Bacillati</taxon>
        <taxon>Actinomycetota</taxon>
        <taxon>Actinomycetes</taxon>
        <taxon>Kitasatosporales</taxon>
        <taxon>Streptomycetaceae</taxon>
        <taxon>Streptomyces</taxon>
    </lineage>
</organism>
<gene>
    <name evidence="1" type="ORF">FNX48_026945</name>
</gene>
<proteinExistence type="predicted"/>
<dbReference type="OrthoDB" id="9814944at2"/>
<feature type="non-terminal residue" evidence="1">
    <location>
        <position position="1"/>
    </location>
</feature>